<feature type="compositionally biased region" description="Basic and acidic residues" evidence="5">
    <location>
        <begin position="313"/>
        <end position="326"/>
    </location>
</feature>
<name>A0A7C3LUR3_9BACT</name>
<evidence type="ECO:0000259" key="7">
    <source>
        <dbReference type="Pfam" id="PF00924"/>
    </source>
</evidence>
<gene>
    <name evidence="8" type="ORF">ENX03_03385</name>
</gene>
<evidence type="ECO:0000256" key="2">
    <source>
        <dbReference type="ARBA" id="ARBA00022692"/>
    </source>
</evidence>
<evidence type="ECO:0000256" key="5">
    <source>
        <dbReference type="SAM" id="MobiDB-lite"/>
    </source>
</evidence>
<dbReference type="EMBL" id="DTMM01000072">
    <property type="protein sequence ID" value="HFT92983.1"/>
    <property type="molecule type" value="Genomic_DNA"/>
</dbReference>
<feature type="region of interest" description="Disordered" evidence="5">
    <location>
        <begin position="305"/>
        <end position="326"/>
    </location>
</feature>
<dbReference type="Gene3D" id="2.30.30.60">
    <property type="match status" value="1"/>
</dbReference>
<keyword evidence="2 6" id="KW-0812">Transmembrane</keyword>
<dbReference type="Pfam" id="PF00924">
    <property type="entry name" value="MS_channel_2nd"/>
    <property type="match status" value="1"/>
</dbReference>
<feature type="transmembrane region" description="Helical" evidence="6">
    <location>
        <begin position="125"/>
        <end position="150"/>
    </location>
</feature>
<dbReference type="InterPro" id="IPR045275">
    <property type="entry name" value="MscS_archaea/bacteria_type"/>
</dbReference>
<dbReference type="InterPro" id="IPR010920">
    <property type="entry name" value="LSM_dom_sf"/>
</dbReference>
<comment type="caution">
    <text evidence="8">The sequence shown here is derived from an EMBL/GenBank/DDBJ whole genome shotgun (WGS) entry which is preliminary data.</text>
</comment>
<evidence type="ECO:0000256" key="4">
    <source>
        <dbReference type="ARBA" id="ARBA00023136"/>
    </source>
</evidence>
<keyword evidence="3 6" id="KW-1133">Transmembrane helix</keyword>
<dbReference type="PANTHER" id="PTHR30221">
    <property type="entry name" value="SMALL-CONDUCTANCE MECHANOSENSITIVE CHANNEL"/>
    <property type="match status" value="1"/>
</dbReference>
<evidence type="ECO:0000313" key="8">
    <source>
        <dbReference type="EMBL" id="HFT92983.1"/>
    </source>
</evidence>
<dbReference type="GO" id="GO:0008381">
    <property type="term" value="F:mechanosensitive monoatomic ion channel activity"/>
    <property type="evidence" value="ECO:0007669"/>
    <property type="project" value="InterPro"/>
</dbReference>
<feature type="transmembrane region" description="Helical" evidence="6">
    <location>
        <begin position="52"/>
        <end position="73"/>
    </location>
</feature>
<comment type="subcellular location">
    <subcellularLocation>
        <location evidence="1">Membrane</location>
    </subcellularLocation>
</comment>
<dbReference type="AlphaFoldDB" id="A0A7C3LUR3"/>
<feature type="transmembrane region" description="Helical" evidence="6">
    <location>
        <begin position="94"/>
        <end position="113"/>
    </location>
</feature>
<evidence type="ECO:0000256" key="3">
    <source>
        <dbReference type="ARBA" id="ARBA00022989"/>
    </source>
</evidence>
<dbReference type="GO" id="GO:0016020">
    <property type="term" value="C:membrane"/>
    <property type="evidence" value="ECO:0007669"/>
    <property type="project" value="UniProtKB-SubCell"/>
</dbReference>
<feature type="domain" description="Mechanosensitive ion channel MscS" evidence="7">
    <location>
        <begin position="136"/>
        <end position="220"/>
    </location>
</feature>
<accession>A0A7C3LUR3</accession>
<dbReference type="InterPro" id="IPR006685">
    <property type="entry name" value="MscS_channel_2nd"/>
</dbReference>
<protein>
    <submittedName>
        <fullName evidence="8">Mechanosensitive ion channel family protein</fullName>
    </submittedName>
</protein>
<reference evidence="8" key="1">
    <citation type="journal article" date="2020" name="mSystems">
        <title>Genome- and Community-Level Interaction Insights into Carbon Utilization and Element Cycling Functions of Hydrothermarchaeota in Hydrothermal Sediment.</title>
        <authorList>
            <person name="Zhou Z."/>
            <person name="Liu Y."/>
            <person name="Xu W."/>
            <person name="Pan J."/>
            <person name="Luo Z.H."/>
            <person name="Li M."/>
        </authorList>
    </citation>
    <scope>NUCLEOTIDE SEQUENCE [LARGE SCALE GENOMIC DNA]</scope>
    <source>
        <strain evidence="8">SpSt-902</strain>
    </source>
</reference>
<organism evidence="8">
    <name type="scientific">Leptospirillum ferriphilum</name>
    <dbReference type="NCBI Taxonomy" id="178606"/>
    <lineage>
        <taxon>Bacteria</taxon>
        <taxon>Pseudomonadati</taxon>
        <taxon>Nitrospirota</taxon>
        <taxon>Nitrospiria</taxon>
        <taxon>Nitrospirales</taxon>
        <taxon>Nitrospiraceae</taxon>
        <taxon>Leptospirillum</taxon>
    </lineage>
</organism>
<evidence type="ECO:0000256" key="6">
    <source>
        <dbReference type="SAM" id="Phobius"/>
    </source>
</evidence>
<dbReference type="Gene3D" id="1.10.287.1260">
    <property type="match status" value="1"/>
</dbReference>
<feature type="transmembrane region" description="Helical" evidence="6">
    <location>
        <begin position="21"/>
        <end position="40"/>
    </location>
</feature>
<keyword evidence="4 6" id="KW-0472">Membrane</keyword>
<dbReference type="SUPFAM" id="SSF50182">
    <property type="entry name" value="Sm-like ribonucleoproteins"/>
    <property type="match status" value="1"/>
</dbReference>
<dbReference type="PANTHER" id="PTHR30221:SF8">
    <property type="entry name" value="SMALL-CONDUCTANCE MECHANOSENSITIVE CHANNEL"/>
    <property type="match status" value="1"/>
</dbReference>
<proteinExistence type="predicted"/>
<evidence type="ECO:0000256" key="1">
    <source>
        <dbReference type="ARBA" id="ARBA00004370"/>
    </source>
</evidence>
<dbReference type="InterPro" id="IPR023408">
    <property type="entry name" value="MscS_beta-dom_sf"/>
</dbReference>
<sequence>MDHDPSHPDDNRLLPSGRLRLSTRFVLILLLLPALLYGSHYLKVAFPDNPELLTLGQITSVLVVLFALYRALVSAVLPAFADRIGAERAKSARYFLDFLFVVIMLLSVLTLLGKGFSNLAIGGTLLSVVLGIAGQNSLTNFFSGFVLAIVQPFRVGDPVSIVTWQYTRLAATFPHDTILPEHRGTVASIGMIYTGFIGEDGRKFMLPNAILLQAMILEWSRSPVPVSLHLELPLDLSFRETEATIRSVVKDSFGLSGPDCDVHLNAIGPTSFVVIVRLSPTTFKESVVKDAILRALLWKKQDALASPAAKSLPEAEHATGENPEKA</sequence>